<keyword evidence="2" id="KW-1185">Reference proteome</keyword>
<feature type="non-terminal residue" evidence="1">
    <location>
        <position position="253"/>
    </location>
</feature>
<feature type="non-terminal residue" evidence="1">
    <location>
        <position position="1"/>
    </location>
</feature>
<name>A0ACA9SDJ5_9GLOM</name>
<comment type="caution">
    <text evidence="1">The sequence shown here is derived from an EMBL/GenBank/DDBJ whole genome shotgun (WGS) entry which is preliminary data.</text>
</comment>
<dbReference type="Proteomes" id="UP000789920">
    <property type="component" value="Unassembled WGS sequence"/>
</dbReference>
<accession>A0ACA9SDJ5</accession>
<protein>
    <submittedName>
        <fullName evidence="1">27357_t:CDS:1</fullName>
    </submittedName>
</protein>
<reference evidence="1" key="1">
    <citation type="submission" date="2021-06" db="EMBL/GenBank/DDBJ databases">
        <authorList>
            <person name="Kallberg Y."/>
            <person name="Tangrot J."/>
            <person name="Rosling A."/>
        </authorList>
    </citation>
    <scope>NUCLEOTIDE SEQUENCE</scope>
    <source>
        <strain evidence="1">MA461A</strain>
    </source>
</reference>
<gene>
    <name evidence="1" type="ORF">RPERSI_LOCUS28717</name>
</gene>
<proteinExistence type="predicted"/>
<evidence type="ECO:0000313" key="1">
    <source>
        <dbReference type="EMBL" id="CAG8833135.1"/>
    </source>
</evidence>
<dbReference type="EMBL" id="CAJVQC010105678">
    <property type="protein sequence ID" value="CAG8833135.1"/>
    <property type="molecule type" value="Genomic_DNA"/>
</dbReference>
<sequence length="253" mass="29362">VKDRITDVRKTKSKILTELDQKIKVGNDLVNNLTEDKEIINNFLTDFTGFLAETRTKTSYEGEVEKLIVDENEETLKKEVVVVKVNKEVIKQVLNQKESEINILISHLKEYLELEQVTEKLKEEIRDFSDNNESISEEQKRAIIEYLDDLIFQAKDYSLAINETNSKEKTENIRAKIVDEVIFYCEHVKEYKREIGNENDRPIYEAVKGSSKKVKEILTDFAALLKQETELELGKSFTTLLPEQQNLLKISGE</sequence>
<organism evidence="1 2">
    <name type="scientific">Racocetra persica</name>
    <dbReference type="NCBI Taxonomy" id="160502"/>
    <lineage>
        <taxon>Eukaryota</taxon>
        <taxon>Fungi</taxon>
        <taxon>Fungi incertae sedis</taxon>
        <taxon>Mucoromycota</taxon>
        <taxon>Glomeromycotina</taxon>
        <taxon>Glomeromycetes</taxon>
        <taxon>Diversisporales</taxon>
        <taxon>Gigasporaceae</taxon>
        <taxon>Racocetra</taxon>
    </lineage>
</organism>
<evidence type="ECO:0000313" key="2">
    <source>
        <dbReference type="Proteomes" id="UP000789920"/>
    </source>
</evidence>